<dbReference type="EMBL" id="CAICTM010000640">
    <property type="protein sequence ID" value="CAB9514242.1"/>
    <property type="molecule type" value="Genomic_DNA"/>
</dbReference>
<evidence type="ECO:0000313" key="2">
    <source>
        <dbReference type="EMBL" id="CAB9514242.1"/>
    </source>
</evidence>
<evidence type="ECO:0000259" key="1">
    <source>
        <dbReference type="Pfam" id="PF01145"/>
    </source>
</evidence>
<accession>A0A9N8HIS6</accession>
<comment type="caution">
    <text evidence="2">The sequence shown here is derived from an EMBL/GenBank/DDBJ whole genome shotgun (WGS) entry which is preliminary data.</text>
</comment>
<protein>
    <recommendedName>
        <fullName evidence="1">Band 7 domain-containing protein</fullName>
    </recommendedName>
</protein>
<evidence type="ECO:0000313" key="3">
    <source>
        <dbReference type="Proteomes" id="UP001153069"/>
    </source>
</evidence>
<sequence>MTEQQPLLQMTLNSKEESTTTAGATASANEAFRLEDSPSYEILNYHNLLTKKYRVVSESELDLLPSNSTRIKNTLLTLATCPCFCFGISKGFEVPGGSLKMAYDGRGNYKFHGPGVHQILDPYYSANSDNVLISSQVIQNGDRCIVTVNQGFIGFCLERGQPVLLPPGMHQWKSSTLKFVQMIDLNQPVIKLGPWTLLTIDQGYMAVTQDNGVQKILDGGNVYLLTHRNHKFQKFVSTKIQTDELKRIEAASADNVIMLVDATVLWRVADVDTAVRMSVKTMNADGTKAESTTTKLQNDILKQAEASLAYFVGTINFSDSMAAAAMTQRNRELERQFPTAAAEPALAGDQPSSAAAVEFNLYNNEKLDDAVSHANEITKTYGVEIISINIISAIPGDRQLQESLAAGAVAAAEAQMMETTAQGKSRAIKIEAKAQAEQTMILAQADADADIVRAEGAKKAADLLAANAVSVDLAKIDRTGKALAGDGNHASFFFGAQPQDLQNLLANASVVKGPASGEE</sequence>
<dbReference type="PANTHER" id="PTHR42911:SF2">
    <property type="entry name" value="PROHIBITIN FAMILY PROTEIN"/>
    <property type="match status" value="1"/>
</dbReference>
<dbReference type="PANTHER" id="PTHR42911">
    <property type="entry name" value="MODULATOR OF FTSH PROTEASE HFLC"/>
    <property type="match status" value="1"/>
</dbReference>
<proteinExistence type="predicted"/>
<dbReference type="AlphaFoldDB" id="A0A9N8HIS6"/>
<dbReference type="SUPFAM" id="SSF117892">
    <property type="entry name" value="Band 7/SPFH domain"/>
    <property type="match status" value="1"/>
</dbReference>
<keyword evidence="3" id="KW-1185">Reference proteome</keyword>
<dbReference type="Gene3D" id="3.30.479.30">
    <property type="entry name" value="Band 7 domain"/>
    <property type="match status" value="1"/>
</dbReference>
<dbReference type="Proteomes" id="UP001153069">
    <property type="component" value="Unassembled WGS sequence"/>
</dbReference>
<dbReference type="Pfam" id="PF01145">
    <property type="entry name" value="Band_7"/>
    <property type="match status" value="1"/>
</dbReference>
<dbReference type="InterPro" id="IPR036013">
    <property type="entry name" value="Band_7/SPFH_dom_sf"/>
</dbReference>
<reference evidence="2" key="1">
    <citation type="submission" date="2020-06" db="EMBL/GenBank/DDBJ databases">
        <authorList>
            <consortium name="Plant Systems Biology data submission"/>
        </authorList>
    </citation>
    <scope>NUCLEOTIDE SEQUENCE</scope>
    <source>
        <strain evidence="2">D6</strain>
    </source>
</reference>
<dbReference type="InterPro" id="IPR001107">
    <property type="entry name" value="Band_7"/>
</dbReference>
<dbReference type="OrthoDB" id="566811at2759"/>
<name>A0A9N8HIS6_9STRA</name>
<gene>
    <name evidence="2" type="ORF">SEMRO_641_G180010.1</name>
</gene>
<organism evidence="2 3">
    <name type="scientific">Seminavis robusta</name>
    <dbReference type="NCBI Taxonomy" id="568900"/>
    <lineage>
        <taxon>Eukaryota</taxon>
        <taxon>Sar</taxon>
        <taxon>Stramenopiles</taxon>
        <taxon>Ochrophyta</taxon>
        <taxon>Bacillariophyta</taxon>
        <taxon>Bacillariophyceae</taxon>
        <taxon>Bacillariophycidae</taxon>
        <taxon>Naviculales</taxon>
        <taxon>Naviculaceae</taxon>
        <taxon>Seminavis</taxon>
    </lineage>
</organism>
<feature type="domain" description="Band 7" evidence="1">
    <location>
        <begin position="199"/>
        <end position="423"/>
    </location>
</feature>